<evidence type="ECO:0000313" key="2">
    <source>
        <dbReference type="EnsemblPlants" id="PNT61897"/>
    </source>
</evidence>
<accession>A0A2K2CIP2</accession>
<reference evidence="2" key="3">
    <citation type="submission" date="2018-08" db="UniProtKB">
        <authorList>
            <consortium name="EnsemblPlants"/>
        </authorList>
    </citation>
    <scope>IDENTIFICATION</scope>
    <source>
        <strain evidence="2">cv. Bd21</strain>
    </source>
</reference>
<gene>
    <name evidence="1" type="ORF">BRADI_5g22543v3</name>
</gene>
<dbReference type="EnsemblPlants" id="PNT61897">
    <property type="protein sequence ID" value="PNT61897"/>
    <property type="gene ID" value="BRADI_5g22543v3"/>
</dbReference>
<reference evidence="1" key="2">
    <citation type="submission" date="2017-06" db="EMBL/GenBank/DDBJ databases">
        <title>WGS assembly of Brachypodium distachyon.</title>
        <authorList>
            <consortium name="The International Brachypodium Initiative"/>
            <person name="Lucas S."/>
            <person name="Harmon-Smith M."/>
            <person name="Lail K."/>
            <person name="Tice H."/>
            <person name="Grimwood J."/>
            <person name="Bruce D."/>
            <person name="Barry K."/>
            <person name="Shu S."/>
            <person name="Lindquist E."/>
            <person name="Wang M."/>
            <person name="Pitluck S."/>
            <person name="Vogel J.P."/>
            <person name="Garvin D.F."/>
            <person name="Mockler T.C."/>
            <person name="Schmutz J."/>
            <person name="Rokhsar D."/>
            <person name="Bevan M.W."/>
        </authorList>
    </citation>
    <scope>NUCLEOTIDE SEQUENCE</scope>
    <source>
        <strain evidence="1">Bd21</strain>
    </source>
</reference>
<dbReference type="AlphaFoldDB" id="A0A2K2CIP2"/>
<name>A0A2K2CIP2_BRADI</name>
<proteinExistence type="predicted"/>
<dbReference type="Gramene" id="PNT61897">
    <property type="protein sequence ID" value="PNT61897"/>
    <property type="gene ID" value="BRADI_5g22543v3"/>
</dbReference>
<sequence length="80" mass="8142">MASSRNLVAGGGNSDFHLCSLSLAVRDSSASAAPASGPNLPPSASLQALPPVPVVVRGRRVFPVASEVIKVSRFGPSLFI</sequence>
<keyword evidence="3" id="KW-1185">Reference proteome</keyword>
<evidence type="ECO:0000313" key="3">
    <source>
        <dbReference type="Proteomes" id="UP000008810"/>
    </source>
</evidence>
<reference evidence="1 2" key="1">
    <citation type="journal article" date="2010" name="Nature">
        <title>Genome sequencing and analysis of the model grass Brachypodium distachyon.</title>
        <authorList>
            <consortium name="International Brachypodium Initiative"/>
        </authorList>
    </citation>
    <scope>NUCLEOTIDE SEQUENCE [LARGE SCALE GENOMIC DNA]</scope>
    <source>
        <strain evidence="1 2">Bd21</strain>
    </source>
</reference>
<dbReference type="EMBL" id="CM000884">
    <property type="protein sequence ID" value="PNT61897.1"/>
    <property type="molecule type" value="Genomic_DNA"/>
</dbReference>
<dbReference type="Proteomes" id="UP000008810">
    <property type="component" value="Chromosome 5"/>
</dbReference>
<dbReference type="InParanoid" id="A0A2K2CIP2"/>
<organism evidence="1">
    <name type="scientific">Brachypodium distachyon</name>
    <name type="common">Purple false brome</name>
    <name type="synonym">Trachynia distachya</name>
    <dbReference type="NCBI Taxonomy" id="15368"/>
    <lineage>
        <taxon>Eukaryota</taxon>
        <taxon>Viridiplantae</taxon>
        <taxon>Streptophyta</taxon>
        <taxon>Embryophyta</taxon>
        <taxon>Tracheophyta</taxon>
        <taxon>Spermatophyta</taxon>
        <taxon>Magnoliopsida</taxon>
        <taxon>Liliopsida</taxon>
        <taxon>Poales</taxon>
        <taxon>Poaceae</taxon>
        <taxon>BOP clade</taxon>
        <taxon>Pooideae</taxon>
        <taxon>Stipodae</taxon>
        <taxon>Brachypodieae</taxon>
        <taxon>Brachypodium</taxon>
    </lineage>
</organism>
<evidence type="ECO:0000313" key="1">
    <source>
        <dbReference type="EMBL" id="PNT61897.1"/>
    </source>
</evidence>
<protein>
    <submittedName>
        <fullName evidence="1 2">Uncharacterized protein</fullName>
    </submittedName>
</protein>